<dbReference type="AlphaFoldDB" id="A0A1F4V739"/>
<accession>A0A1F4V739</accession>
<organism evidence="1 2">
    <name type="scientific">candidate division WWE3 bacterium RIFCSPHIGHO2_02_FULL_38_14</name>
    <dbReference type="NCBI Taxonomy" id="1802620"/>
    <lineage>
        <taxon>Bacteria</taxon>
        <taxon>Katanobacteria</taxon>
    </lineage>
</organism>
<name>A0A1F4V739_UNCKA</name>
<gene>
    <name evidence="1" type="ORF">A3D91_01790</name>
</gene>
<proteinExistence type="predicted"/>
<dbReference type="EMBL" id="MEVD01000016">
    <property type="protein sequence ID" value="OGC53022.1"/>
    <property type="molecule type" value="Genomic_DNA"/>
</dbReference>
<evidence type="ECO:0000313" key="1">
    <source>
        <dbReference type="EMBL" id="OGC53022.1"/>
    </source>
</evidence>
<dbReference type="Proteomes" id="UP000178127">
    <property type="component" value="Unassembled WGS sequence"/>
</dbReference>
<comment type="caution">
    <text evidence="1">The sequence shown here is derived from an EMBL/GenBank/DDBJ whole genome shotgun (WGS) entry which is preliminary data.</text>
</comment>
<protein>
    <submittedName>
        <fullName evidence="1">Uncharacterized protein</fullName>
    </submittedName>
</protein>
<reference evidence="1 2" key="1">
    <citation type="journal article" date="2016" name="Nat. Commun.">
        <title>Thousands of microbial genomes shed light on interconnected biogeochemical processes in an aquifer system.</title>
        <authorList>
            <person name="Anantharaman K."/>
            <person name="Brown C.T."/>
            <person name="Hug L.A."/>
            <person name="Sharon I."/>
            <person name="Castelle C.J."/>
            <person name="Probst A.J."/>
            <person name="Thomas B.C."/>
            <person name="Singh A."/>
            <person name="Wilkins M.J."/>
            <person name="Karaoz U."/>
            <person name="Brodie E.L."/>
            <person name="Williams K.H."/>
            <person name="Hubbard S.S."/>
            <person name="Banfield J.F."/>
        </authorList>
    </citation>
    <scope>NUCLEOTIDE SEQUENCE [LARGE SCALE GENOMIC DNA]</scope>
</reference>
<sequence length="660" mass="72518">MPSKFIRIFKFSLVFAVFLTEIFLFDRYALAVDTTPPTTTYVQTPSSPDGKNNWYVTPVRFDLTATDLESGVKEINYRINEGIWQKVSFSDSLNLVQNPSFETTGGTTSGLASWDSTLIDSNITYSQDTTQYVSGYETASAKIVSTIGSGIWQGINNRNYFAVAGSFENMTASEWIKTSGVGESAFFKVYAITQDQYGTQTNVLMGQSSTISGTVGWTKLSLDFNTNVSNVIGVYMDIGFTGTGTIWADAVTISSAALPTTTTFTDGTDSENSKVEFYSVDFAENIETYSCTTPVKNCINFKLDQTPPGGWYDAGAIRSLQGSDHELYVYTNVIDPVSGISNLSDKYQYMTDKNPGSFGSFASLLNCNSSWQPGTWVALESPPFSPGDNDVYLRTQKTEFCNNDWKTCKAVRFYAEDMAGNTDEKDYCINGPWISVLGEGGVRSNQNINMLAEAVDDNTDGLIEASGNIVNFFSSSRDWLVKNSSAPATINYDDFDNTLKNKTTITDGKLRKTSGVYKINSNFTINNQSLPVGFSSSVFNQIVLVNGDLTIDTEISIDPSSTLLFVVSGDVGIIKNVDLIESAIMADGDINTAYNVTEGDANNTLDMKGIFSANKFIFKRTLQGTNNANFPSETFTYEPKYLIQLRDLYGVYTVKWLGTN</sequence>
<dbReference type="Gene3D" id="2.60.120.260">
    <property type="entry name" value="Galactose-binding domain-like"/>
    <property type="match status" value="1"/>
</dbReference>
<evidence type="ECO:0000313" key="2">
    <source>
        <dbReference type="Proteomes" id="UP000178127"/>
    </source>
</evidence>